<evidence type="ECO:0000256" key="1">
    <source>
        <dbReference type="SAM" id="MobiDB-lite"/>
    </source>
</evidence>
<name>A0A8J2M107_9BILA</name>
<evidence type="ECO:0000313" key="3">
    <source>
        <dbReference type="EMBL" id="CAG9537410.1"/>
    </source>
</evidence>
<evidence type="ECO:0000256" key="2">
    <source>
        <dbReference type="SAM" id="Phobius"/>
    </source>
</evidence>
<keyword evidence="4" id="KW-1185">Reference proteome</keyword>
<evidence type="ECO:0000313" key="4">
    <source>
        <dbReference type="Proteomes" id="UP000746747"/>
    </source>
</evidence>
<sequence>MPVALMQYFLQKLRNHFYALIYDQWHISARILHYLHEKSGADERYLAIFIISGISIYLIIGDNARFVANTILTAVPILLTYVYPDERPPFNNLLYYWSTYVIVTLFFDPELENKGSYYWMKMFLLILLIAFPGETDKTVSKEHILSVKSNQILSEKHEISTLALQMKPELVPGTESSITSTSDSLIVPDNKLNVFVEKSQTALPVNSESTTERKYQFIQPSEKSQMFPEEKFLESFIIKPEIISTQELPSASQILPPDKLKIKEIPQFTPMKTSQPAPEELDKTIFMKESKVLSERKLQPTCSTKFDITYTKIPRALHKNDSQVILRNESQIRKIQLPSSRKSETTYFKIVQTTNKKGTEELSDALPNESMALPVKKNQIHLEESESTTKKESKISSGSNKEIQEPDIVTATEIQVNHAKEITNIPEKQPLTISDTTIDSKKNDETKTKIFHDISEEKKSFDAITWVATGKTVVRTQNVQTEEVGLLQISN</sequence>
<feature type="region of interest" description="Disordered" evidence="1">
    <location>
        <begin position="379"/>
        <end position="401"/>
    </location>
</feature>
<dbReference type="EMBL" id="CAKAEH010001542">
    <property type="protein sequence ID" value="CAG9537410.1"/>
    <property type="molecule type" value="Genomic_DNA"/>
</dbReference>
<dbReference type="AlphaFoldDB" id="A0A8J2M107"/>
<dbReference type="Proteomes" id="UP000746747">
    <property type="component" value="Unassembled WGS sequence"/>
</dbReference>
<feature type="transmembrane region" description="Helical" evidence="2">
    <location>
        <begin position="44"/>
        <end position="60"/>
    </location>
</feature>
<comment type="caution">
    <text evidence="3">The sequence shown here is derived from an EMBL/GenBank/DDBJ whole genome shotgun (WGS) entry which is preliminary data.</text>
</comment>
<keyword evidence="2" id="KW-0472">Membrane</keyword>
<dbReference type="OrthoDB" id="5871872at2759"/>
<proteinExistence type="predicted"/>
<organism evidence="3 4">
    <name type="scientific">Cercopithifilaria johnstoni</name>
    <dbReference type="NCBI Taxonomy" id="2874296"/>
    <lineage>
        <taxon>Eukaryota</taxon>
        <taxon>Metazoa</taxon>
        <taxon>Ecdysozoa</taxon>
        <taxon>Nematoda</taxon>
        <taxon>Chromadorea</taxon>
        <taxon>Rhabditida</taxon>
        <taxon>Spirurina</taxon>
        <taxon>Spiruromorpha</taxon>
        <taxon>Filarioidea</taxon>
        <taxon>Onchocercidae</taxon>
        <taxon>Cercopithifilaria</taxon>
    </lineage>
</organism>
<feature type="compositionally biased region" description="Basic and acidic residues" evidence="1">
    <location>
        <begin position="380"/>
        <end position="394"/>
    </location>
</feature>
<gene>
    <name evidence="3" type="ORF">CJOHNSTONI_LOCUS7228</name>
</gene>
<accession>A0A8J2M107</accession>
<reference evidence="3" key="1">
    <citation type="submission" date="2021-09" db="EMBL/GenBank/DDBJ databases">
        <authorList>
            <consortium name="Pathogen Informatics"/>
        </authorList>
    </citation>
    <scope>NUCLEOTIDE SEQUENCE</scope>
</reference>
<keyword evidence="2" id="KW-1133">Transmembrane helix</keyword>
<feature type="transmembrane region" description="Helical" evidence="2">
    <location>
        <begin position="66"/>
        <end position="84"/>
    </location>
</feature>
<protein>
    <submittedName>
        <fullName evidence="3">Uncharacterized protein</fullName>
    </submittedName>
</protein>
<keyword evidence="2" id="KW-0812">Transmembrane</keyword>